<name>A0ABT0C677_9BACT</name>
<gene>
    <name evidence="1" type="ORF">MUN53_18200</name>
</gene>
<sequence>MITVNKVQVPINAEQDNNKNKTTWLNGKYVSLDEGPSVTLFIGHTKETVIEADGREMEIALAFPVRVVKPVSRNKAINAAEMEAYGLTSALEVASLNASLSRKFREDINDTEVKEHDEFISWVKAELDEIGLSSHDGYKPDTTQPGLQDVMALSKMLYSTANLPAESAVKVKNFAPVWGEEGAEFGKEVDTGFRLRIVEKEEDVNDLFEVIQKHTLQSQWKPGSTGTESIYKRIDEQHAGTKEDPIPYPADGNMSLELGKYYKEDGITYECIEATTPLYAKLRDCPRYAKAIE</sequence>
<evidence type="ECO:0000313" key="1">
    <source>
        <dbReference type="EMBL" id="MCJ2382508.1"/>
    </source>
</evidence>
<organism evidence="1 2">
    <name type="scientific">Parabacteroides faecalis</name>
    <dbReference type="NCBI Taxonomy" id="2924040"/>
    <lineage>
        <taxon>Bacteria</taxon>
        <taxon>Pseudomonadati</taxon>
        <taxon>Bacteroidota</taxon>
        <taxon>Bacteroidia</taxon>
        <taxon>Bacteroidales</taxon>
        <taxon>Tannerellaceae</taxon>
        <taxon>Parabacteroides</taxon>
    </lineage>
</organism>
<keyword evidence="2" id="KW-1185">Reference proteome</keyword>
<reference evidence="1 2" key="1">
    <citation type="submission" date="2022-03" db="EMBL/GenBank/DDBJ databases">
        <title>Parabacteroides sp. nov. isolated from swine feces.</title>
        <authorList>
            <person name="Bak J.E."/>
        </authorList>
    </citation>
    <scope>NUCLEOTIDE SEQUENCE [LARGE SCALE GENOMIC DNA]</scope>
    <source>
        <strain evidence="1 2">AGMB00274</strain>
    </source>
</reference>
<accession>A0ABT0C677</accession>
<comment type="caution">
    <text evidence="1">The sequence shown here is derived from an EMBL/GenBank/DDBJ whole genome shotgun (WGS) entry which is preliminary data.</text>
</comment>
<dbReference type="Proteomes" id="UP001165444">
    <property type="component" value="Unassembled WGS sequence"/>
</dbReference>
<dbReference type="EMBL" id="JAKZMM010000099">
    <property type="protein sequence ID" value="MCJ2382508.1"/>
    <property type="molecule type" value="Genomic_DNA"/>
</dbReference>
<protein>
    <submittedName>
        <fullName evidence="1">Uncharacterized protein</fullName>
    </submittedName>
</protein>
<evidence type="ECO:0000313" key="2">
    <source>
        <dbReference type="Proteomes" id="UP001165444"/>
    </source>
</evidence>
<dbReference type="RefSeq" id="WP_243326834.1">
    <property type="nucleotide sequence ID" value="NZ_JAKZMM010000099.1"/>
</dbReference>
<proteinExistence type="predicted"/>